<evidence type="ECO:0000259" key="13">
    <source>
        <dbReference type="Pfam" id="PF05181"/>
    </source>
</evidence>
<dbReference type="InterPro" id="IPR000465">
    <property type="entry name" value="XPA/RAD14"/>
</dbReference>
<feature type="coiled-coil region" evidence="11">
    <location>
        <begin position="383"/>
        <end position="415"/>
    </location>
</feature>
<dbReference type="Pfam" id="PF05181">
    <property type="entry name" value="XPA_C"/>
    <property type="match status" value="1"/>
</dbReference>
<dbReference type="GO" id="GO:0008270">
    <property type="term" value="F:zinc ion binding"/>
    <property type="evidence" value="ECO:0007669"/>
    <property type="project" value="UniProtKB-KW"/>
</dbReference>
<keyword evidence="6" id="KW-0862">Zinc</keyword>
<evidence type="ECO:0000256" key="7">
    <source>
        <dbReference type="ARBA" id="ARBA00023125"/>
    </source>
</evidence>
<evidence type="ECO:0000256" key="3">
    <source>
        <dbReference type="ARBA" id="ARBA00022723"/>
    </source>
</evidence>
<dbReference type="AlphaFoldDB" id="A0A3N4HZV2"/>
<dbReference type="PANTHER" id="PTHR10142:SF0">
    <property type="entry name" value="DNA REPAIR PROTEIN COMPLEMENTING XP-A CELLS"/>
    <property type="match status" value="1"/>
</dbReference>
<evidence type="ECO:0000256" key="6">
    <source>
        <dbReference type="ARBA" id="ARBA00022833"/>
    </source>
</evidence>
<name>A0A3N4HZV2_ASCIM</name>
<gene>
    <name evidence="14" type="ORF">BJ508DRAFT_417084</name>
</gene>
<accession>A0A3N4HZV2</accession>
<dbReference type="PANTHER" id="PTHR10142">
    <property type="entry name" value="DNA REPAIR PROTEIN COMPLEMENTING XP-A CELLS"/>
    <property type="match status" value="1"/>
</dbReference>
<keyword evidence="5" id="KW-0863">Zinc-finger</keyword>
<keyword evidence="11" id="KW-0175">Coiled coil</keyword>
<feature type="compositionally biased region" description="Low complexity" evidence="12">
    <location>
        <begin position="52"/>
        <end position="70"/>
    </location>
</feature>
<organism evidence="14 15">
    <name type="scientific">Ascobolus immersus RN42</name>
    <dbReference type="NCBI Taxonomy" id="1160509"/>
    <lineage>
        <taxon>Eukaryota</taxon>
        <taxon>Fungi</taxon>
        <taxon>Dikarya</taxon>
        <taxon>Ascomycota</taxon>
        <taxon>Pezizomycotina</taxon>
        <taxon>Pezizomycetes</taxon>
        <taxon>Pezizales</taxon>
        <taxon>Ascobolaceae</taxon>
        <taxon>Ascobolus</taxon>
    </lineage>
</organism>
<keyword evidence="4" id="KW-0227">DNA damage</keyword>
<dbReference type="STRING" id="1160509.A0A3N4HZV2"/>
<comment type="subcellular location">
    <subcellularLocation>
        <location evidence="1">Nucleus</location>
    </subcellularLocation>
</comment>
<feature type="compositionally biased region" description="Basic and acidic residues" evidence="12">
    <location>
        <begin position="254"/>
        <end position="272"/>
    </location>
</feature>
<dbReference type="Proteomes" id="UP000275078">
    <property type="component" value="Unassembled WGS sequence"/>
</dbReference>
<dbReference type="GO" id="GO:0070914">
    <property type="term" value="P:UV-damage excision repair"/>
    <property type="evidence" value="ECO:0007669"/>
    <property type="project" value="TreeGrafter"/>
</dbReference>
<dbReference type="InterPro" id="IPR022656">
    <property type="entry name" value="XPA_C"/>
</dbReference>
<proteinExistence type="inferred from homology"/>
<evidence type="ECO:0000256" key="4">
    <source>
        <dbReference type="ARBA" id="ARBA00022763"/>
    </source>
</evidence>
<dbReference type="GO" id="GO:0000715">
    <property type="term" value="P:nucleotide-excision repair, DNA damage recognition"/>
    <property type="evidence" value="ECO:0007669"/>
    <property type="project" value="TreeGrafter"/>
</dbReference>
<reference evidence="14 15" key="1">
    <citation type="journal article" date="2018" name="Nat. Ecol. Evol.">
        <title>Pezizomycetes genomes reveal the molecular basis of ectomycorrhizal truffle lifestyle.</title>
        <authorList>
            <person name="Murat C."/>
            <person name="Payen T."/>
            <person name="Noel B."/>
            <person name="Kuo A."/>
            <person name="Morin E."/>
            <person name="Chen J."/>
            <person name="Kohler A."/>
            <person name="Krizsan K."/>
            <person name="Balestrini R."/>
            <person name="Da Silva C."/>
            <person name="Montanini B."/>
            <person name="Hainaut M."/>
            <person name="Levati E."/>
            <person name="Barry K.W."/>
            <person name="Belfiori B."/>
            <person name="Cichocki N."/>
            <person name="Clum A."/>
            <person name="Dockter R.B."/>
            <person name="Fauchery L."/>
            <person name="Guy J."/>
            <person name="Iotti M."/>
            <person name="Le Tacon F."/>
            <person name="Lindquist E.A."/>
            <person name="Lipzen A."/>
            <person name="Malagnac F."/>
            <person name="Mello A."/>
            <person name="Molinier V."/>
            <person name="Miyauchi S."/>
            <person name="Poulain J."/>
            <person name="Riccioni C."/>
            <person name="Rubini A."/>
            <person name="Sitrit Y."/>
            <person name="Splivallo R."/>
            <person name="Traeger S."/>
            <person name="Wang M."/>
            <person name="Zifcakova L."/>
            <person name="Wipf D."/>
            <person name="Zambonelli A."/>
            <person name="Paolocci F."/>
            <person name="Nowrousian M."/>
            <person name="Ottonello S."/>
            <person name="Baldrian P."/>
            <person name="Spatafora J.W."/>
            <person name="Henrissat B."/>
            <person name="Nagy L.G."/>
            <person name="Aury J.M."/>
            <person name="Wincker P."/>
            <person name="Grigoriev I.V."/>
            <person name="Bonfante P."/>
            <person name="Martin F.M."/>
        </authorList>
    </citation>
    <scope>NUCLEOTIDE SEQUENCE [LARGE SCALE GENOMIC DNA]</scope>
    <source>
        <strain evidence="14 15">RN42</strain>
    </source>
</reference>
<comment type="similarity">
    <text evidence="2">Belongs to the XPA family.</text>
</comment>
<protein>
    <recommendedName>
        <fullName evidence="10">DNA repair protein RAD14</fullName>
    </recommendedName>
</protein>
<dbReference type="CDD" id="cd21077">
    <property type="entry name" value="DBD_Rad14"/>
    <property type="match status" value="1"/>
</dbReference>
<keyword evidence="3" id="KW-0479">Metal-binding</keyword>
<dbReference type="GO" id="GO:0006284">
    <property type="term" value="P:base-excision repair"/>
    <property type="evidence" value="ECO:0007669"/>
    <property type="project" value="TreeGrafter"/>
</dbReference>
<feature type="region of interest" description="Disordered" evidence="12">
    <location>
        <begin position="1"/>
        <end position="207"/>
    </location>
</feature>
<evidence type="ECO:0000256" key="1">
    <source>
        <dbReference type="ARBA" id="ARBA00004123"/>
    </source>
</evidence>
<dbReference type="InterPro" id="IPR009061">
    <property type="entry name" value="DNA-bd_dom_put_sf"/>
</dbReference>
<dbReference type="Gene3D" id="3.90.530.10">
    <property type="entry name" value="XPA C-terminal domain"/>
    <property type="match status" value="1"/>
</dbReference>
<evidence type="ECO:0000256" key="12">
    <source>
        <dbReference type="SAM" id="MobiDB-lite"/>
    </source>
</evidence>
<feature type="compositionally biased region" description="Pro residues" evidence="12">
    <location>
        <begin position="140"/>
        <end position="154"/>
    </location>
</feature>
<dbReference type="EMBL" id="ML119726">
    <property type="protein sequence ID" value="RPA77481.1"/>
    <property type="molecule type" value="Genomic_DNA"/>
</dbReference>
<dbReference type="SUPFAM" id="SSF46955">
    <property type="entry name" value="Putative DNA-binding domain"/>
    <property type="match status" value="1"/>
</dbReference>
<evidence type="ECO:0000256" key="11">
    <source>
        <dbReference type="SAM" id="Coils"/>
    </source>
</evidence>
<dbReference type="GO" id="GO:0003684">
    <property type="term" value="F:damaged DNA binding"/>
    <property type="evidence" value="ECO:0007669"/>
    <property type="project" value="InterPro"/>
</dbReference>
<feature type="domain" description="XPA C-terminal" evidence="13">
    <location>
        <begin position="322"/>
        <end position="372"/>
    </location>
</feature>
<dbReference type="FunFam" id="3.90.530.10:FF:000003">
    <property type="entry name" value="Dna repair rad14 protein"/>
    <property type="match status" value="1"/>
</dbReference>
<keyword evidence="15" id="KW-1185">Reference proteome</keyword>
<evidence type="ECO:0000256" key="9">
    <source>
        <dbReference type="ARBA" id="ARBA00023242"/>
    </source>
</evidence>
<dbReference type="GO" id="GO:1901255">
    <property type="term" value="P:nucleotide-excision repair involved in interstrand cross-link repair"/>
    <property type="evidence" value="ECO:0007669"/>
    <property type="project" value="TreeGrafter"/>
</dbReference>
<keyword evidence="7" id="KW-0238">DNA-binding</keyword>
<feature type="compositionally biased region" description="Low complexity" evidence="12">
    <location>
        <begin position="90"/>
        <end position="139"/>
    </location>
</feature>
<dbReference type="OrthoDB" id="5368863at2759"/>
<evidence type="ECO:0000256" key="8">
    <source>
        <dbReference type="ARBA" id="ARBA00023204"/>
    </source>
</evidence>
<dbReference type="InterPro" id="IPR037129">
    <property type="entry name" value="XPA_sf"/>
</dbReference>
<dbReference type="GO" id="GO:0000110">
    <property type="term" value="C:nucleotide-excision repair factor 1 complex"/>
    <property type="evidence" value="ECO:0007669"/>
    <property type="project" value="TreeGrafter"/>
</dbReference>
<keyword evidence="8" id="KW-0234">DNA repair</keyword>
<feature type="region of interest" description="Disordered" evidence="12">
    <location>
        <begin position="252"/>
        <end position="272"/>
    </location>
</feature>
<dbReference type="NCBIfam" id="TIGR00598">
    <property type="entry name" value="rad14"/>
    <property type="match status" value="1"/>
</dbReference>
<evidence type="ECO:0000313" key="14">
    <source>
        <dbReference type="EMBL" id="RPA77481.1"/>
    </source>
</evidence>
<keyword evidence="9" id="KW-0539">Nucleus</keyword>
<evidence type="ECO:0000256" key="5">
    <source>
        <dbReference type="ARBA" id="ARBA00022771"/>
    </source>
</evidence>
<feature type="compositionally biased region" description="Polar residues" evidence="12">
    <location>
        <begin position="71"/>
        <end position="87"/>
    </location>
</feature>
<evidence type="ECO:0000256" key="2">
    <source>
        <dbReference type="ARBA" id="ARBA00005548"/>
    </source>
</evidence>
<sequence length="462" mass="51524">MSERTLRRSTRARTAAAAKLAEVGPPAKKTKPTATRASKKKTAPAEVTDVPEANSAATESAKKTTAVTEALASTSIAAPSQTITETPAITKPAASTETPSTATKTTVPTESSTITNSTAPTEPTSTTALTDAPSTNVPTTAPPAAPSPSKPGPTPEQQARIEANRLRAKQIYEAKQRERELAEANSPKKRNAEVASENKKDEIRPAKKFASFVEYDLSKMTDTHGGFLSAPDDPLHGLDLANKPAGMSLADYAEQQRREKEREERKARQLEEQAKIPMLSANPEERKGKECFECGSAEIDWQMFTVFGCRVCKKCEKEKPDKYSLLTKTECREDYLLTDPELRDEELLPRLIKPNPHKSTYTPMQLFLRYQIEAFAINKWGSLEKMDEEYERRKKQYEKRKADKFSKELKTLRNKTRVDLWKKKGGGNEIRHTHVWDEVGKREGMTVMKCATCGMEKEELVM</sequence>
<feature type="compositionally biased region" description="Basic and acidic residues" evidence="12">
    <location>
        <begin position="162"/>
        <end position="182"/>
    </location>
</feature>
<feature type="compositionally biased region" description="Basic and acidic residues" evidence="12">
    <location>
        <begin position="190"/>
        <end position="205"/>
    </location>
</feature>
<evidence type="ECO:0000313" key="15">
    <source>
        <dbReference type="Proteomes" id="UP000275078"/>
    </source>
</evidence>
<evidence type="ECO:0000256" key="10">
    <source>
        <dbReference type="ARBA" id="ARBA00072989"/>
    </source>
</evidence>